<proteinExistence type="predicted"/>
<dbReference type="Proteomes" id="UP000799776">
    <property type="component" value="Unassembled WGS sequence"/>
</dbReference>
<protein>
    <submittedName>
        <fullName evidence="2">Sterol-binding-like protein</fullName>
    </submittedName>
</protein>
<feature type="domain" description="SCP2" evidence="1">
    <location>
        <begin position="20"/>
        <end position="120"/>
    </location>
</feature>
<comment type="caution">
    <text evidence="2">The sequence shown here is derived from an EMBL/GenBank/DDBJ whole genome shotgun (WGS) entry which is preliminary data.</text>
</comment>
<evidence type="ECO:0000259" key="1">
    <source>
        <dbReference type="Pfam" id="PF02036"/>
    </source>
</evidence>
<dbReference type="AlphaFoldDB" id="A0A9P4I0Z9"/>
<accession>A0A9P4I0Z9</accession>
<dbReference type="SUPFAM" id="SSF55718">
    <property type="entry name" value="SCP-like"/>
    <property type="match status" value="1"/>
</dbReference>
<keyword evidence="3" id="KW-1185">Reference proteome</keyword>
<dbReference type="InterPro" id="IPR003033">
    <property type="entry name" value="SCP2_sterol-bd_dom"/>
</dbReference>
<dbReference type="Pfam" id="PF02036">
    <property type="entry name" value="SCP2"/>
    <property type="match status" value="1"/>
</dbReference>
<evidence type="ECO:0000313" key="2">
    <source>
        <dbReference type="EMBL" id="KAF2091073.1"/>
    </source>
</evidence>
<name>A0A9P4I0Z9_9PEZI</name>
<reference evidence="2" key="1">
    <citation type="journal article" date="2020" name="Stud. Mycol.">
        <title>101 Dothideomycetes genomes: a test case for predicting lifestyles and emergence of pathogens.</title>
        <authorList>
            <person name="Haridas S."/>
            <person name="Albert R."/>
            <person name="Binder M."/>
            <person name="Bloem J."/>
            <person name="Labutti K."/>
            <person name="Salamov A."/>
            <person name="Andreopoulos B."/>
            <person name="Baker S."/>
            <person name="Barry K."/>
            <person name="Bills G."/>
            <person name="Bluhm B."/>
            <person name="Cannon C."/>
            <person name="Castanera R."/>
            <person name="Culley D."/>
            <person name="Daum C."/>
            <person name="Ezra D."/>
            <person name="Gonzalez J."/>
            <person name="Henrissat B."/>
            <person name="Kuo A."/>
            <person name="Liang C."/>
            <person name="Lipzen A."/>
            <person name="Lutzoni F."/>
            <person name="Magnuson J."/>
            <person name="Mondo S."/>
            <person name="Nolan M."/>
            <person name="Ohm R."/>
            <person name="Pangilinan J."/>
            <person name="Park H.-J."/>
            <person name="Ramirez L."/>
            <person name="Alfaro M."/>
            <person name="Sun H."/>
            <person name="Tritt A."/>
            <person name="Yoshinaga Y."/>
            <person name="Zwiers L.-H."/>
            <person name="Turgeon B."/>
            <person name="Goodwin S."/>
            <person name="Spatafora J."/>
            <person name="Crous P."/>
            <person name="Grigoriev I."/>
        </authorList>
    </citation>
    <scope>NUCLEOTIDE SEQUENCE</scope>
    <source>
        <strain evidence="2">CBS 121410</strain>
    </source>
</reference>
<sequence>MPLKNESIPSSAAFDDIASALSTDADRKDAIKKGGAVFAFTLKNKAGETDSWYIDLKKTGEVGKGSAPEGGKADVTLLLSDDDFAKLTSGKANAQKLFMSGKLKVKGDVMKATKMEPILKKAQQKQMASAKL</sequence>
<dbReference type="InterPro" id="IPR036527">
    <property type="entry name" value="SCP2_sterol-bd_dom_sf"/>
</dbReference>
<dbReference type="Gene3D" id="3.30.1050.10">
    <property type="entry name" value="SCP2 sterol-binding domain"/>
    <property type="match status" value="1"/>
</dbReference>
<dbReference type="OrthoDB" id="10265837at2759"/>
<evidence type="ECO:0000313" key="3">
    <source>
        <dbReference type="Proteomes" id="UP000799776"/>
    </source>
</evidence>
<gene>
    <name evidence="2" type="ORF">K490DRAFT_62401</name>
</gene>
<dbReference type="EMBL" id="ML978712">
    <property type="protein sequence ID" value="KAF2091073.1"/>
    <property type="molecule type" value="Genomic_DNA"/>
</dbReference>
<dbReference type="PANTHER" id="PTHR10094">
    <property type="entry name" value="STEROL CARRIER PROTEIN 2 SCP-2 FAMILY PROTEIN"/>
    <property type="match status" value="1"/>
</dbReference>
<dbReference type="PANTHER" id="PTHR10094:SF25">
    <property type="entry name" value="SCP2 STEROL-BINDING DOMAIN-CONTAINING PROTEIN 1"/>
    <property type="match status" value="1"/>
</dbReference>
<dbReference type="FunFam" id="3.30.1050.10:FF:000001">
    <property type="entry name" value="Putative Non-specific lipid-transfer protein"/>
    <property type="match status" value="1"/>
</dbReference>
<dbReference type="GO" id="GO:0005829">
    <property type="term" value="C:cytosol"/>
    <property type="evidence" value="ECO:0007669"/>
    <property type="project" value="TreeGrafter"/>
</dbReference>
<organism evidence="2 3">
    <name type="scientific">Saccharata proteae CBS 121410</name>
    <dbReference type="NCBI Taxonomy" id="1314787"/>
    <lineage>
        <taxon>Eukaryota</taxon>
        <taxon>Fungi</taxon>
        <taxon>Dikarya</taxon>
        <taxon>Ascomycota</taxon>
        <taxon>Pezizomycotina</taxon>
        <taxon>Dothideomycetes</taxon>
        <taxon>Dothideomycetes incertae sedis</taxon>
        <taxon>Botryosphaeriales</taxon>
        <taxon>Saccharataceae</taxon>
        <taxon>Saccharata</taxon>
    </lineage>
</organism>